<dbReference type="GO" id="GO:0034220">
    <property type="term" value="P:monoatomic ion transmembrane transport"/>
    <property type="evidence" value="ECO:0007669"/>
    <property type="project" value="UniProtKB-KW"/>
</dbReference>
<sequence length="1050" mass="120484">MGFLDFYKTVWRFSSIKVKVAIFEAVVVTISSVVALIPWEKTGVEWDDVTLIFTPILCLMVSNNVSSFTNIHITITMLLGTLIGSLYCYIIELITKDIIWITFITTFIMFYVVAALSNIPNRRWMTGLFLKKMFLDIFINLYFTRLSFLEIGIMENIYCVLFILGALLIGSVLFPMLASRLIFGKVIKTMRSTRVYFLLLGNHLEENLYRLGNDNGNSKFEIGGNTKNQLIKEQQSKQDESFSKPVLNISVQRSLSVQDAPIGVTPLLNSQNREPQTFHEEKLKLPLSRSRANDRSSVSVDIGNHRTKSKKNEVNNSSAVPPRKKSILSTPSFNKKVKIIKTLGLEKTDEEMQILEVELSTRINTMTCLYVESKNERWNDELNENYDELISKFEMTLKQLISIKNSIKSGFSQISSDELIAPLVPFIECLVEEVYLQMGIMADILNYNSEDLKDGAAFKLLSKSFDETQELIDRVKGAFKNVVDAYQHGEHPLLSYDEVTKVHFFVHGILSFALQQREFADILIKVKKLQRSHSVRWELIRYGLLYVISGFPLMLVKRLKFLKRKFFGSSSPSSDTKSESKENNFVALFKWIYFHFFKNGKWRFPLQVSFGLISTIIPFYYFDGRTDPSGTFVTYGVWTVTTILFVMGPSLGASISKGYEESKGTIAGAIVGFLASLLCSVIPTPYKEIVISVLIFAFTFIISFPHQHLPNAQAAEICELTFLLLLLGQNLTQKFEYMYVVLRALHIFMGVVWNAIVCMVVFPYFSYKATRIKMFQITNLMSDSFINILISGLRMSESINGQDLQTFSSHGDEQSIGKRQDAIKKILMEHKDDLIIKNNADNINNIIRLQDIGSIESIRYMRDKKKEQIYESLKEIRIGIDQIRESLVDVKSEMYFVSPSKTAFYYSIAENLDECSITLFALENSFDPIFSDLLILSMFDLVKPLNDLFQQLIKSKSDIKLMMAGKFNGDLSQHCGLVKEKWDAFQHQFKSIRAFLLNEKMFHILHPEQIQFGSGIHSIEMFIHTFIKLLEDLRSIKNETSYLKQFLRLK</sequence>
<evidence type="ECO:0008006" key="13">
    <source>
        <dbReference type="Google" id="ProtNLM"/>
    </source>
</evidence>
<keyword evidence="12" id="KW-1185">Reference proteome</keyword>
<comment type="subcellular location">
    <subcellularLocation>
        <location evidence="1">Membrane</location>
        <topology evidence="1">Multi-pass membrane protein</topology>
    </subcellularLocation>
</comment>
<keyword evidence="4 10" id="KW-0812">Transmembrane</keyword>
<dbReference type="KEGG" id="dpp:DICPUDRAFT_35206"/>
<evidence type="ECO:0000256" key="9">
    <source>
        <dbReference type="SAM" id="MobiDB-lite"/>
    </source>
</evidence>
<dbReference type="eggNOG" id="ENOG502RCKU">
    <property type="taxonomic scope" value="Eukaryota"/>
</dbReference>
<dbReference type="EMBL" id="GL871102">
    <property type="protein sequence ID" value="EGC34318.1"/>
    <property type="molecule type" value="Genomic_DNA"/>
</dbReference>
<evidence type="ECO:0000256" key="2">
    <source>
        <dbReference type="ARBA" id="ARBA00007079"/>
    </source>
</evidence>
<keyword evidence="6" id="KW-0406">Ion transport</keyword>
<feature type="transmembrane region" description="Helical" evidence="10">
    <location>
        <begin position="125"/>
        <end position="144"/>
    </location>
</feature>
<feature type="transmembrane region" description="Helical" evidence="10">
    <location>
        <begin position="689"/>
        <end position="707"/>
    </location>
</feature>
<proteinExistence type="inferred from homology"/>
<dbReference type="OMA" id="WELIRYG"/>
<evidence type="ECO:0000256" key="5">
    <source>
        <dbReference type="ARBA" id="ARBA00022989"/>
    </source>
</evidence>
<dbReference type="RefSeq" id="XP_003289154.1">
    <property type="nucleotide sequence ID" value="XM_003289106.1"/>
</dbReference>
<feature type="transmembrane region" description="Helical" evidence="10">
    <location>
        <begin position="665"/>
        <end position="683"/>
    </location>
</feature>
<name>F0ZP15_DICPU</name>
<feature type="transmembrane region" description="Helical" evidence="10">
    <location>
        <begin position="539"/>
        <end position="556"/>
    </location>
</feature>
<gene>
    <name evidence="11" type="ORF">DICPUDRAFT_35206</name>
</gene>
<evidence type="ECO:0000256" key="1">
    <source>
        <dbReference type="ARBA" id="ARBA00004141"/>
    </source>
</evidence>
<dbReference type="InParanoid" id="F0ZP15"/>
<protein>
    <recommendedName>
        <fullName evidence="13">DUF2421 domain-containing protein</fullName>
    </recommendedName>
</protein>
<feature type="transmembrane region" description="Helical" evidence="10">
    <location>
        <begin position="49"/>
        <end position="65"/>
    </location>
</feature>
<keyword evidence="7 10" id="KW-0472">Membrane</keyword>
<comment type="similarity">
    <text evidence="2">Belongs to the aromatic acid exporter (TC 2.A.85) family.</text>
</comment>
<accession>F0ZP15</accession>
<organism evidence="11 12">
    <name type="scientific">Dictyostelium purpureum</name>
    <name type="common">Slime mold</name>
    <dbReference type="NCBI Taxonomy" id="5786"/>
    <lineage>
        <taxon>Eukaryota</taxon>
        <taxon>Amoebozoa</taxon>
        <taxon>Evosea</taxon>
        <taxon>Eumycetozoa</taxon>
        <taxon>Dictyostelia</taxon>
        <taxon>Dictyosteliales</taxon>
        <taxon>Dictyosteliaceae</taxon>
        <taxon>Dictyostelium</taxon>
    </lineage>
</organism>
<dbReference type="GeneID" id="10500072"/>
<evidence type="ECO:0000256" key="3">
    <source>
        <dbReference type="ARBA" id="ARBA00022448"/>
    </source>
</evidence>
<dbReference type="GO" id="GO:0015743">
    <property type="term" value="P:malate transport"/>
    <property type="evidence" value="ECO:0007669"/>
    <property type="project" value="InterPro"/>
</dbReference>
<keyword evidence="5 10" id="KW-1133">Transmembrane helix</keyword>
<feature type="region of interest" description="Disordered" evidence="9">
    <location>
        <begin position="266"/>
        <end position="327"/>
    </location>
</feature>
<evidence type="ECO:0000256" key="8">
    <source>
        <dbReference type="ARBA" id="ARBA00023303"/>
    </source>
</evidence>
<feature type="transmembrane region" description="Helical" evidence="10">
    <location>
        <begin position="633"/>
        <end position="653"/>
    </location>
</feature>
<dbReference type="STRING" id="5786.F0ZP15"/>
<evidence type="ECO:0000313" key="11">
    <source>
        <dbReference type="EMBL" id="EGC34318.1"/>
    </source>
</evidence>
<dbReference type="InterPro" id="IPR020966">
    <property type="entry name" value="ALMT"/>
</dbReference>
<feature type="transmembrane region" description="Helical" evidence="10">
    <location>
        <begin position="156"/>
        <end position="178"/>
    </location>
</feature>
<feature type="transmembrane region" description="Helical" evidence="10">
    <location>
        <begin position="98"/>
        <end position="119"/>
    </location>
</feature>
<dbReference type="OrthoDB" id="68611at2759"/>
<keyword evidence="3" id="KW-0813">Transport</keyword>
<dbReference type="GO" id="GO:0016020">
    <property type="term" value="C:membrane"/>
    <property type="evidence" value="ECO:0007669"/>
    <property type="project" value="UniProtKB-SubCell"/>
</dbReference>
<evidence type="ECO:0000256" key="10">
    <source>
        <dbReference type="SAM" id="Phobius"/>
    </source>
</evidence>
<feature type="transmembrane region" description="Helical" evidence="10">
    <location>
        <begin position="744"/>
        <end position="765"/>
    </location>
</feature>
<evidence type="ECO:0000256" key="7">
    <source>
        <dbReference type="ARBA" id="ARBA00023136"/>
    </source>
</evidence>
<dbReference type="PANTHER" id="PTHR31086">
    <property type="entry name" value="ALUMINUM-ACTIVATED MALATE TRANSPORTER 10"/>
    <property type="match status" value="1"/>
</dbReference>
<feature type="transmembrane region" description="Helical" evidence="10">
    <location>
        <begin position="20"/>
        <end position="37"/>
    </location>
</feature>
<feature type="transmembrane region" description="Helical" evidence="10">
    <location>
        <begin position="604"/>
        <end position="621"/>
    </location>
</feature>
<evidence type="ECO:0000256" key="6">
    <source>
        <dbReference type="ARBA" id="ARBA00023065"/>
    </source>
</evidence>
<reference evidence="12" key="1">
    <citation type="journal article" date="2011" name="Genome Biol.">
        <title>Comparative genomics of the social amoebae Dictyostelium discoideum and Dictyostelium purpureum.</title>
        <authorList>
            <consortium name="US DOE Joint Genome Institute (JGI-PGF)"/>
            <person name="Sucgang R."/>
            <person name="Kuo A."/>
            <person name="Tian X."/>
            <person name="Salerno W."/>
            <person name="Parikh A."/>
            <person name="Feasley C.L."/>
            <person name="Dalin E."/>
            <person name="Tu H."/>
            <person name="Huang E."/>
            <person name="Barry K."/>
            <person name="Lindquist E."/>
            <person name="Shapiro H."/>
            <person name="Bruce D."/>
            <person name="Schmutz J."/>
            <person name="Salamov A."/>
            <person name="Fey P."/>
            <person name="Gaudet P."/>
            <person name="Anjard C."/>
            <person name="Babu M.M."/>
            <person name="Basu S."/>
            <person name="Bushmanova Y."/>
            <person name="van der Wel H."/>
            <person name="Katoh-Kurasawa M."/>
            <person name="Dinh C."/>
            <person name="Coutinho P.M."/>
            <person name="Saito T."/>
            <person name="Elias M."/>
            <person name="Schaap P."/>
            <person name="Kay R.R."/>
            <person name="Henrissat B."/>
            <person name="Eichinger L."/>
            <person name="Rivero F."/>
            <person name="Putnam N.H."/>
            <person name="West C.M."/>
            <person name="Loomis W.F."/>
            <person name="Chisholm R.L."/>
            <person name="Shaulsky G."/>
            <person name="Strassmann J.E."/>
            <person name="Queller D.C."/>
            <person name="Kuspa A."/>
            <person name="Grigoriev I.V."/>
        </authorList>
    </citation>
    <scope>NUCLEOTIDE SEQUENCE [LARGE SCALE GENOMIC DNA]</scope>
    <source>
        <strain evidence="12">QSDP1</strain>
    </source>
</reference>
<dbReference type="AlphaFoldDB" id="F0ZP15"/>
<evidence type="ECO:0000256" key="4">
    <source>
        <dbReference type="ARBA" id="ARBA00022692"/>
    </source>
</evidence>
<dbReference type="VEuPathDB" id="AmoebaDB:DICPUDRAFT_35206"/>
<dbReference type="Proteomes" id="UP000001064">
    <property type="component" value="Unassembled WGS sequence"/>
</dbReference>
<feature type="transmembrane region" description="Helical" evidence="10">
    <location>
        <begin position="71"/>
        <end position="91"/>
    </location>
</feature>
<dbReference type="FunCoup" id="F0ZP15">
    <property type="interactions" value="743"/>
</dbReference>
<dbReference type="Pfam" id="PF11744">
    <property type="entry name" value="ALMT"/>
    <property type="match status" value="1"/>
</dbReference>
<keyword evidence="8" id="KW-0407">Ion channel</keyword>
<evidence type="ECO:0000313" key="12">
    <source>
        <dbReference type="Proteomes" id="UP000001064"/>
    </source>
</evidence>